<accession>A0A380TH19</accession>
<evidence type="ECO:0000313" key="1">
    <source>
        <dbReference type="EMBL" id="SUS07606.1"/>
    </source>
</evidence>
<organism evidence="1">
    <name type="scientific">metagenome</name>
    <dbReference type="NCBI Taxonomy" id="256318"/>
    <lineage>
        <taxon>unclassified sequences</taxon>
        <taxon>metagenomes</taxon>
    </lineage>
</organism>
<dbReference type="EMBL" id="UIDG01000412">
    <property type="protein sequence ID" value="SUS07606.1"/>
    <property type="molecule type" value="Genomic_DNA"/>
</dbReference>
<gene>
    <name evidence="1" type="ORF">DF3PB_470017</name>
</gene>
<dbReference type="AlphaFoldDB" id="A0A380TH19"/>
<reference evidence="1" key="1">
    <citation type="submission" date="2018-07" db="EMBL/GenBank/DDBJ databases">
        <authorList>
            <person name="Quirk P.G."/>
            <person name="Krulwich T.A."/>
        </authorList>
    </citation>
    <scope>NUCLEOTIDE SEQUENCE</scope>
</reference>
<sequence length="74" mass="8310">MIDALGYCLNKRRSAVLTHIVTSFLEGAMTTGRHETAKRKLLDFLEDCRDGVEAKPELVKHLLSDVSQPQKKKA</sequence>
<name>A0A380TH19_9ZZZZ</name>
<proteinExistence type="predicted"/>
<protein>
    <submittedName>
        <fullName evidence="1">Uncharacterized protein</fullName>
    </submittedName>
</protein>